<dbReference type="GO" id="GO:0016787">
    <property type="term" value="F:hydrolase activity"/>
    <property type="evidence" value="ECO:0007669"/>
    <property type="project" value="TreeGrafter"/>
</dbReference>
<feature type="transmembrane region" description="Helical" evidence="6">
    <location>
        <begin position="155"/>
        <end position="176"/>
    </location>
</feature>
<dbReference type="PANTHER" id="PTHR31885">
    <property type="entry name" value="GH04784P"/>
    <property type="match status" value="1"/>
</dbReference>
<proteinExistence type="inferred from homology"/>
<evidence type="ECO:0000256" key="6">
    <source>
        <dbReference type="SAM" id="Phobius"/>
    </source>
</evidence>
<evidence type="ECO:0000313" key="7">
    <source>
        <dbReference type="EMBL" id="RJX65275.1"/>
    </source>
</evidence>
<keyword evidence="3 6" id="KW-0812">Transmembrane</keyword>
<comment type="subcellular location">
    <subcellularLocation>
        <location evidence="1">Membrane</location>
        <topology evidence="1">Multi-pass membrane protein</topology>
    </subcellularLocation>
</comment>
<accession>A0A3A6Q5E1</accession>
<dbReference type="GO" id="GO:0016020">
    <property type="term" value="C:membrane"/>
    <property type="evidence" value="ECO:0007669"/>
    <property type="project" value="UniProtKB-SubCell"/>
</dbReference>
<evidence type="ECO:0000256" key="1">
    <source>
        <dbReference type="ARBA" id="ARBA00004141"/>
    </source>
</evidence>
<comment type="caution">
    <text evidence="7">The sequence shown here is derived from an EMBL/GenBank/DDBJ whole genome shotgun (WGS) entry which is preliminary data.</text>
</comment>
<keyword evidence="8" id="KW-1185">Reference proteome</keyword>
<dbReference type="PANTHER" id="PTHR31885:SF6">
    <property type="entry name" value="GH04784P"/>
    <property type="match status" value="1"/>
</dbReference>
<gene>
    <name evidence="7" type="ORF">DZ860_21985</name>
</gene>
<evidence type="ECO:0000256" key="5">
    <source>
        <dbReference type="ARBA" id="ARBA00023136"/>
    </source>
</evidence>
<protein>
    <submittedName>
        <fullName evidence="7">Lysoplasmalogenase</fullName>
    </submittedName>
</protein>
<dbReference type="EMBL" id="QVMU01000036">
    <property type="protein sequence ID" value="RJX65275.1"/>
    <property type="molecule type" value="Genomic_DNA"/>
</dbReference>
<keyword evidence="5 6" id="KW-0472">Membrane</keyword>
<feature type="transmembrane region" description="Helical" evidence="6">
    <location>
        <begin position="188"/>
        <end position="206"/>
    </location>
</feature>
<sequence>MWSWLCVVLAGFISISANEHDYKKQAAIFSSFSLLLLIVIIWTQEALVGVSAWWVSIGLLVSMLADSLYIFKKYAKYAFAGFITAQICYGASFWVRLSGEIVWWLPALLLAVCIITFFLLLPKIDRLLFPVVSMGIVLMWLSWSAGEVWLAQQSLASLLGFIGALVMMLSAGMLAIHDYRHPLRLGRYIVTGSYLLAHMLIVASLLV</sequence>
<dbReference type="AlphaFoldDB" id="A0A3A6Q5E1"/>
<evidence type="ECO:0000256" key="3">
    <source>
        <dbReference type="ARBA" id="ARBA00022692"/>
    </source>
</evidence>
<evidence type="ECO:0000256" key="2">
    <source>
        <dbReference type="ARBA" id="ARBA00007375"/>
    </source>
</evidence>
<feature type="transmembrane region" description="Helical" evidence="6">
    <location>
        <begin position="33"/>
        <end position="65"/>
    </location>
</feature>
<feature type="transmembrane region" description="Helical" evidence="6">
    <location>
        <begin position="77"/>
        <end position="95"/>
    </location>
</feature>
<keyword evidence="4 6" id="KW-1133">Transmembrane helix</keyword>
<dbReference type="OrthoDB" id="5592477at2"/>
<dbReference type="InterPro" id="IPR012506">
    <property type="entry name" value="TMEM86B-like"/>
</dbReference>
<dbReference type="RefSeq" id="WP_120035298.1">
    <property type="nucleotide sequence ID" value="NZ_QVMU01000036.1"/>
</dbReference>
<evidence type="ECO:0000313" key="8">
    <source>
        <dbReference type="Proteomes" id="UP000273252"/>
    </source>
</evidence>
<comment type="similarity">
    <text evidence="2">Belongs to the TMEM86 family.</text>
</comment>
<dbReference type="Proteomes" id="UP000273252">
    <property type="component" value="Unassembled WGS sequence"/>
</dbReference>
<feature type="transmembrane region" description="Helical" evidence="6">
    <location>
        <begin position="127"/>
        <end position="143"/>
    </location>
</feature>
<feature type="transmembrane region" description="Helical" evidence="6">
    <location>
        <begin position="101"/>
        <end position="120"/>
    </location>
</feature>
<evidence type="ECO:0000256" key="4">
    <source>
        <dbReference type="ARBA" id="ARBA00022989"/>
    </source>
</evidence>
<dbReference type="Pfam" id="PF07947">
    <property type="entry name" value="YhhN"/>
    <property type="match status" value="1"/>
</dbReference>
<reference evidence="7 8" key="1">
    <citation type="submission" date="2018-08" db="EMBL/GenBank/DDBJ databases">
        <title>Vibrio isolated from the Eastern China Marginal Seas.</title>
        <authorList>
            <person name="Li Y."/>
        </authorList>
    </citation>
    <scope>NUCLEOTIDE SEQUENCE [LARGE SCALE GENOMIC DNA]</scope>
    <source>
        <strain evidence="7 8">BEI233</strain>
    </source>
</reference>
<organism evidence="7 8">
    <name type="scientific">Vibrio sinensis</name>
    <dbReference type="NCBI Taxonomy" id="2302434"/>
    <lineage>
        <taxon>Bacteria</taxon>
        <taxon>Pseudomonadati</taxon>
        <taxon>Pseudomonadota</taxon>
        <taxon>Gammaproteobacteria</taxon>
        <taxon>Vibrionales</taxon>
        <taxon>Vibrionaceae</taxon>
        <taxon>Vibrio</taxon>
    </lineage>
</organism>
<name>A0A3A6Q5E1_9VIBR</name>